<evidence type="ECO:0000256" key="1">
    <source>
        <dbReference type="SAM" id="MobiDB-lite"/>
    </source>
</evidence>
<evidence type="ECO:0000313" key="3">
    <source>
        <dbReference type="Proteomes" id="UP000324222"/>
    </source>
</evidence>
<dbReference type="EMBL" id="VSRR010103623">
    <property type="protein sequence ID" value="MPC95813.1"/>
    <property type="molecule type" value="Genomic_DNA"/>
</dbReference>
<feature type="compositionally biased region" description="Gly residues" evidence="1">
    <location>
        <begin position="8"/>
        <end position="19"/>
    </location>
</feature>
<organism evidence="2 3">
    <name type="scientific">Portunus trituberculatus</name>
    <name type="common">Swimming crab</name>
    <name type="synonym">Neptunus trituberculatus</name>
    <dbReference type="NCBI Taxonomy" id="210409"/>
    <lineage>
        <taxon>Eukaryota</taxon>
        <taxon>Metazoa</taxon>
        <taxon>Ecdysozoa</taxon>
        <taxon>Arthropoda</taxon>
        <taxon>Crustacea</taxon>
        <taxon>Multicrustacea</taxon>
        <taxon>Malacostraca</taxon>
        <taxon>Eumalacostraca</taxon>
        <taxon>Eucarida</taxon>
        <taxon>Decapoda</taxon>
        <taxon>Pleocyemata</taxon>
        <taxon>Brachyura</taxon>
        <taxon>Eubrachyura</taxon>
        <taxon>Portunoidea</taxon>
        <taxon>Portunidae</taxon>
        <taxon>Portuninae</taxon>
        <taxon>Portunus</taxon>
    </lineage>
</organism>
<feature type="region of interest" description="Disordered" evidence="1">
    <location>
        <begin position="1"/>
        <end position="25"/>
    </location>
</feature>
<evidence type="ECO:0000313" key="2">
    <source>
        <dbReference type="EMBL" id="MPC95813.1"/>
    </source>
</evidence>
<protein>
    <submittedName>
        <fullName evidence="2">Uncharacterized protein</fullName>
    </submittedName>
</protein>
<accession>A0A5B7JN01</accession>
<dbReference type="AlphaFoldDB" id="A0A5B7JN01"/>
<reference evidence="2 3" key="1">
    <citation type="submission" date="2019-05" db="EMBL/GenBank/DDBJ databases">
        <title>Another draft genome of Portunus trituberculatus and its Hox gene families provides insights of decapod evolution.</title>
        <authorList>
            <person name="Jeong J.-H."/>
            <person name="Song I."/>
            <person name="Kim S."/>
            <person name="Choi T."/>
            <person name="Kim D."/>
            <person name="Ryu S."/>
            <person name="Kim W."/>
        </authorList>
    </citation>
    <scope>NUCLEOTIDE SEQUENCE [LARGE SCALE GENOMIC DNA]</scope>
    <source>
        <tissue evidence="2">Muscle</tissue>
    </source>
</reference>
<proteinExistence type="predicted"/>
<name>A0A5B7JN01_PORTR</name>
<sequence>MTSTRATGGTGGGKDNGGGGKDETRPYDEVVATRFMCPANEVVPAIFPKFLYRDSWLMLHRLCR</sequence>
<keyword evidence="3" id="KW-1185">Reference proteome</keyword>
<dbReference type="Proteomes" id="UP000324222">
    <property type="component" value="Unassembled WGS sequence"/>
</dbReference>
<comment type="caution">
    <text evidence="2">The sequence shown here is derived from an EMBL/GenBank/DDBJ whole genome shotgun (WGS) entry which is preliminary data.</text>
</comment>
<gene>
    <name evidence="2" type="ORF">E2C01_091040</name>
</gene>